<evidence type="ECO:0000256" key="2">
    <source>
        <dbReference type="ARBA" id="ARBA00009142"/>
    </source>
</evidence>
<protein>
    <recommendedName>
        <fullName evidence="6">Probable membrane transporter protein</fullName>
    </recommendedName>
</protein>
<dbReference type="EMBL" id="RQXV01000001">
    <property type="protein sequence ID" value="RRD01809.1"/>
    <property type="molecule type" value="Genomic_DNA"/>
</dbReference>
<dbReference type="PANTHER" id="PTHR43483:SF3">
    <property type="entry name" value="MEMBRANE TRANSPORTER PROTEIN HI_0806-RELATED"/>
    <property type="match status" value="1"/>
</dbReference>
<dbReference type="Proteomes" id="UP000267535">
    <property type="component" value="Unassembled WGS sequence"/>
</dbReference>
<feature type="transmembrane region" description="Helical" evidence="6">
    <location>
        <begin position="107"/>
        <end position="126"/>
    </location>
</feature>
<accession>A0A3P1SXH7</accession>
<evidence type="ECO:0000256" key="1">
    <source>
        <dbReference type="ARBA" id="ARBA00004141"/>
    </source>
</evidence>
<reference evidence="7 8" key="1">
    <citation type="submission" date="2018-11" db="EMBL/GenBank/DDBJ databases">
        <title>The draft genome sequence of Amphritea balenae JAMM 1525T.</title>
        <authorList>
            <person name="Fang Z."/>
            <person name="Zhang Y."/>
            <person name="Han X."/>
        </authorList>
    </citation>
    <scope>NUCLEOTIDE SEQUENCE [LARGE SCALE GENOMIC DNA]</scope>
    <source>
        <strain evidence="7 8">JAMM 1525</strain>
    </source>
</reference>
<evidence type="ECO:0000256" key="6">
    <source>
        <dbReference type="RuleBase" id="RU363041"/>
    </source>
</evidence>
<evidence type="ECO:0000256" key="3">
    <source>
        <dbReference type="ARBA" id="ARBA00022692"/>
    </source>
</evidence>
<dbReference type="Pfam" id="PF01925">
    <property type="entry name" value="TauE"/>
    <property type="match status" value="1"/>
</dbReference>
<proteinExistence type="inferred from homology"/>
<dbReference type="OrthoDB" id="457670at2"/>
<dbReference type="PANTHER" id="PTHR43483">
    <property type="entry name" value="MEMBRANE TRANSPORTER PROTEIN HI_0806-RELATED"/>
    <property type="match status" value="1"/>
</dbReference>
<evidence type="ECO:0000313" key="8">
    <source>
        <dbReference type="Proteomes" id="UP000267535"/>
    </source>
</evidence>
<comment type="similarity">
    <text evidence="2 6">Belongs to the 4-toluene sulfonate uptake permease (TSUP) (TC 2.A.102) family.</text>
</comment>
<dbReference type="InterPro" id="IPR002781">
    <property type="entry name" value="TM_pro_TauE-like"/>
</dbReference>
<feature type="transmembrane region" description="Helical" evidence="6">
    <location>
        <begin position="138"/>
        <end position="158"/>
    </location>
</feature>
<dbReference type="AlphaFoldDB" id="A0A3P1SXH7"/>
<feature type="transmembrane region" description="Helical" evidence="6">
    <location>
        <begin position="48"/>
        <end position="66"/>
    </location>
</feature>
<keyword evidence="6" id="KW-1003">Cell membrane</keyword>
<evidence type="ECO:0000313" key="7">
    <source>
        <dbReference type="EMBL" id="RRD01809.1"/>
    </source>
</evidence>
<feature type="transmembrane region" description="Helical" evidence="6">
    <location>
        <begin position="7"/>
        <end position="36"/>
    </location>
</feature>
<keyword evidence="3 6" id="KW-0812">Transmembrane</keyword>
<comment type="caution">
    <text evidence="7">The sequence shown here is derived from an EMBL/GenBank/DDBJ whole genome shotgun (WGS) entry which is preliminary data.</text>
</comment>
<gene>
    <name evidence="7" type="ORF">EHS89_00835</name>
</gene>
<keyword evidence="5 6" id="KW-0472">Membrane</keyword>
<feature type="transmembrane region" description="Helical" evidence="6">
    <location>
        <begin position="178"/>
        <end position="199"/>
    </location>
</feature>
<evidence type="ECO:0000256" key="4">
    <source>
        <dbReference type="ARBA" id="ARBA00022989"/>
    </source>
</evidence>
<organism evidence="7 8">
    <name type="scientific">Amphritea balenae</name>
    <dbReference type="NCBI Taxonomy" id="452629"/>
    <lineage>
        <taxon>Bacteria</taxon>
        <taxon>Pseudomonadati</taxon>
        <taxon>Pseudomonadota</taxon>
        <taxon>Gammaproteobacteria</taxon>
        <taxon>Oceanospirillales</taxon>
        <taxon>Oceanospirillaceae</taxon>
        <taxon>Amphritea</taxon>
    </lineage>
</organism>
<keyword evidence="8" id="KW-1185">Reference proteome</keyword>
<feature type="transmembrane region" description="Helical" evidence="6">
    <location>
        <begin position="211"/>
        <end position="233"/>
    </location>
</feature>
<dbReference type="GO" id="GO:0005886">
    <property type="term" value="C:plasma membrane"/>
    <property type="evidence" value="ECO:0007669"/>
    <property type="project" value="UniProtKB-SubCell"/>
</dbReference>
<sequence>MEAELIVSFIVLGTIVGFLAGLLGIGGGLVMVPVLTSLFVWQGLPSESVVHLALGTSMASIVVTSISSMRAHHKKAGVLWDVVKLISPGILVGAFLATFLASVLSSVFLAIFFACFLVFASTQMFLNKKPKPSRMLPGAGGLFAAGGIIGSISALVSIGGGTITVPYLSWHNVDVKKAIGTSAAIGLPISVAGTIGYMVNGLSAGLDIPYVFGFVYLPGVVLISVMSFMMAPVGAHAAHKLPVPILKKVFAVLLLGLALKMISSVI</sequence>
<feature type="transmembrane region" description="Helical" evidence="6">
    <location>
        <begin position="78"/>
        <end position="101"/>
    </location>
</feature>
<keyword evidence="4 6" id="KW-1133">Transmembrane helix</keyword>
<name>A0A3P1SXH7_9GAMM</name>
<comment type="subcellular location">
    <subcellularLocation>
        <location evidence="6">Cell membrane</location>
        <topology evidence="6">Multi-pass membrane protein</topology>
    </subcellularLocation>
    <subcellularLocation>
        <location evidence="1">Membrane</location>
        <topology evidence="1">Multi-pass membrane protein</topology>
    </subcellularLocation>
</comment>
<evidence type="ECO:0000256" key="5">
    <source>
        <dbReference type="ARBA" id="ARBA00023136"/>
    </source>
</evidence>